<feature type="binding site" evidence="10">
    <location>
        <position position="171"/>
    </location>
    <ligand>
        <name>a divalent metal cation</name>
        <dbReference type="ChEBI" id="CHEBI:60240"/>
        <label>2</label>
    </ligand>
</feature>
<protein>
    <recommendedName>
        <fullName evidence="8">Deoxyribonuclease TATDN1</fullName>
    </recommendedName>
</protein>
<dbReference type="InterPro" id="IPR032466">
    <property type="entry name" value="Metal_Hydrolase"/>
</dbReference>
<feature type="binding site" evidence="10">
    <location>
        <position position="134"/>
    </location>
    <ligand>
        <name>a divalent metal cation</name>
        <dbReference type="ChEBI" id="CHEBI:60240"/>
        <label>1</label>
    </ligand>
</feature>
<evidence type="ECO:0000256" key="8">
    <source>
        <dbReference type="ARBA" id="ARBA00039767"/>
    </source>
</evidence>
<comment type="subcellular location">
    <subcellularLocation>
        <location evidence="2">Nucleus</location>
    </subcellularLocation>
</comment>
<evidence type="ECO:0000256" key="7">
    <source>
        <dbReference type="ARBA" id="ARBA00023242"/>
    </source>
</evidence>
<dbReference type="PANTHER" id="PTHR10060">
    <property type="entry name" value="TATD FAMILY DEOXYRIBONUCLEASE"/>
    <property type="match status" value="1"/>
</dbReference>
<dbReference type="GO" id="GO:0005634">
    <property type="term" value="C:nucleus"/>
    <property type="evidence" value="ECO:0007669"/>
    <property type="project" value="UniProtKB-SubCell"/>
</dbReference>
<evidence type="ECO:0000256" key="2">
    <source>
        <dbReference type="ARBA" id="ARBA00004123"/>
    </source>
</evidence>
<dbReference type="OrthoDB" id="6079689at2759"/>
<comment type="function">
    <text evidence="9">Deoxyribonuclease which catalyzes (in vitro) the decatenation of kinetoplast DNA, which are circular DNA catenated to each other, producing linear DNA molecules. Plays an important role in chromosomal segregation and cell cycle progression during eye development probably via its DNA decatenation activity.</text>
</comment>
<keyword evidence="5 10" id="KW-0479">Metal-binding</keyword>
<evidence type="ECO:0000256" key="6">
    <source>
        <dbReference type="ARBA" id="ARBA00022801"/>
    </source>
</evidence>
<dbReference type="GO" id="GO:0046872">
    <property type="term" value="F:metal ion binding"/>
    <property type="evidence" value="ECO:0007669"/>
    <property type="project" value="UniProtKB-KW"/>
</dbReference>
<dbReference type="AlphaFoldDB" id="A0A4Z2HQI7"/>
<dbReference type="CDD" id="cd01310">
    <property type="entry name" value="TatD_DNAse"/>
    <property type="match status" value="1"/>
</dbReference>
<dbReference type="InterPro" id="IPR050891">
    <property type="entry name" value="TatD-type_Hydrolase"/>
</dbReference>
<feature type="binding site" evidence="10">
    <location>
        <position position="196"/>
    </location>
    <ligand>
        <name>a divalent metal cation</name>
        <dbReference type="ChEBI" id="CHEBI:60240"/>
        <label>2</label>
    </ligand>
</feature>
<keyword evidence="4" id="KW-0540">Nuclease</keyword>
<evidence type="ECO:0000313" key="11">
    <source>
        <dbReference type="EMBL" id="TNN67244.1"/>
    </source>
</evidence>
<evidence type="ECO:0000313" key="12">
    <source>
        <dbReference type="Proteomes" id="UP000314294"/>
    </source>
</evidence>
<evidence type="ECO:0000256" key="9">
    <source>
        <dbReference type="ARBA" id="ARBA00045223"/>
    </source>
</evidence>
<feature type="binding site" evidence="10">
    <location>
        <position position="244"/>
    </location>
    <ligand>
        <name>a divalent metal cation</name>
        <dbReference type="ChEBI" id="CHEBI:60240"/>
        <label>1</label>
    </ligand>
</feature>
<name>A0A4Z2HQI7_9TELE</name>
<proteinExistence type="inferred from homology"/>
<comment type="similarity">
    <text evidence="3">Belongs to the metallo-dependent hydrolases superfamily. TatD-type hydrolase family.</text>
</comment>
<dbReference type="PIRSF" id="PIRSF005902">
    <property type="entry name" value="DNase_TatD"/>
    <property type="match status" value="1"/>
</dbReference>
<dbReference type="SUPFAM" id="SSF51556">
    <property type="entry name" value="Metallo-dependent hydrolases"/>
    <property type="match status" value="1"/>
</dbReference>
<evidence type="ECO:0000256" key="4">
    <source>
        <dbReference type="ARBA" id="ARBA00022722"/>
    </source>
</evidence>
<evidence type="ECO:0000256" key="1">
    <source>
        <dbReference type="ARBA" id="ARBA00001968"/>
    </source>
</evidence>
<keyword evidence="7" id="KW-0539">Nucleus</keyword>
<dbReference type="GO" id="GO:0005829">
    <property type="term" value="C:cytosol"/>
    <property type="evidence" value="ECO:0007669"/>
    <property type="project" value="TreeGrafter"/>
</dbReference>
<dbReference type="Pfam" id="PF01026">
    <property type="entry name" value="TatD_DNase"/>
    <property type="match status" value="1"/>
</dbReference>
<dbReference type="Proteomes" id="UP000314294">
    <property type="component" value="Unassembled WGS sequence"/>
</dbReference>
<accession>A0A4Z2HQI7</accession>
<dbReference type="InterPro" id="IPR001130">
    <property type="entry name" value="TatD-like"/>
</dbReference>
<keyword evidence="6" id="KW-0378">Hydrolase</keyword>
<comment type="caution">
    <text evidence="11">The sequence shown here is derived from an EMBL/GenBank/DDBJ whole genome shotgun (WGS) entry which is preliminary data.</text>
</comment>
<comment type="cofactor">
    <cofactor evidence="1">
        <name>a divalent metal cation</name>
        <dbReference type="ChEBI" id="CHEBI:60240"/>
    </cofactor>
</comment>
<sequence length="319" mass="35754">MRYRALPRREGGSGNAFRVGIKPSTLWKYIGVNLTDPMFRGVYRGKHRHQDDLDQVLDRALAAGVQKLVITGGNLEDSTAALALAETRDELYCTVGCHPTRCSEFEQHGEARYSSGLRELATARRGGKVVAVGECGLDFDRLEFCPKETQLKYFEKQFDLAEETKLPMFLHCRNSHQDFIDIMRRNRDRCVGGVVHSFDGTAQEAAALIDLDLFIGINGCSLKTEANIEAMKSVPTERLMIETDAPWCGVKNTHAGAKYLKTTFPTKKKWEAGHCLKDRNEPCHIIHVLEVMAAARGEDPIELADAIYNNTIKVFFSSR</sequence>
<evidence type="ECO:0000256" key="3">
    <source>
        <dbReference type="ARBA" id="ARBA00009275"/>
    </source>
</evidence>
<dbReference type="FunFam" id="3.20.20.140:FF:000034">
    <property type="entry name" value="putative deoxyribonuclease TATDN1 isoform X1"/>
    <property type="match status" value="1"/>
</dbReference>
<dbReference type="GO" id="GO:0008296">
    <property type="term" value="F:3'-5'-DNA exonuclease activity"/>
    <property type="evidence" value="ECO:0007669"/>
    <property type="project" value="TreeGrafter"/>
</dbReference>
<reference evidence="11 12" key="1">
    <citation type="submission" date="2019-03" db="EMBL/GenBank/DDBJ databases">
        <title>First draft genome of Liparis tanakae, snailfish: a comprehensive survey of snailfish specific genes.</title>
        <authorList>
            <person name="Kim W."/>
            <person name="Song I."/>
            <person name="Jeong J.-H."/>
            <person name="Kim D."/>
            <person name="Kim S."/>
            <person name="Ryu S."/>
            <person name="Song J.Y."/>
            <person name="Lee S.K."/>
        </authorList>
    </citation>
    <scope>NUCLEOTIDE SEQUENCE [LARGE SCALE GENOMIC DNA]</scope>
    <source>
        <tissue evidence="11">Muscle</tissue>
    </source>
</reference>
<dbReference type="PANTHER" id="PTHR10060:SF15">
    <property type="entry name" value="DEOXYRIBONUCLEASE TATDN1"/>
    <property type="match status" value="1"/>
</dbReference>
<evidence type="ECO:0000256" key="5">
    <source>
        <dbReference type="ARBA" id="ARBA00022723"/>
    </source>
</evidence>
<keyword evidence="12" id="KW-1185">Reference proteome</keyword>
<gene>
    <name evidence="11" type="primary">Tatdn1</name>
    <name evidence="11" type="ORF">EYF80_022493</name>
</gene>
<evidence type="ECO:0000256" key="10">
    <source>
        <dbReference type="PIRSR" id="PIRSR005902-1"/>
    </source>
</evidence>
<dbReference type="EMBL" id="SRLO01000206">
    <property type="protein sequence ID" value="TNN67244.1"/>
    <property type="molecule type" value="Genomic_DNA"/>
</dbReference>
<dbReference type="Gene3D" id="3.20.20.140">
    <property type="entry name" value="Metal-dependent hydrolases"/>
    <property type="match status" value="1"/>
</dbReference>
<organism evidence="11 12">
    <name type="scientific">Liparis tanakae</name>
    <name type="common">Tanaka's snailfish</name>
    <dbReference type="NCBI Taxonomy" id="230148"/>
    <lineage>
        <taxon>Eukaryota</taxon>
        <taxon>Metazoa</taxon>
        <taxon>Chordata</taxon>
        <taxon>Craniata</taxon>
        <taxon>Vertebrata</taxon>
        <taxon>Euteleostomi</taxon>
        <taxon>Actinopterygii</taxon>
        <taxon>Neopterygii</taxon>
        <taxon>Teleostei</taxon>
        <taxon>Neoteleostei</taxon>
        <taxon>Acanthomorphata</taxon>
        <taxon>Eupercaria</taxon>
        <taxon>Perciformes</taxon>
        <taxon>Cottioidei</taxon>
        <taxon>Cottales</taxon>
        <taxon>Liparidae</taxon>
        <taxon>Liparis</taxon>
    </lineage>
</organism>